<dbReference type="PANTHER" id="PTHR43265">
    <property type="entry name" value="ESTERASE ESTD"/>
    <property type="match status" value="1"/>
</dbReference>
<dbReference type="PANTHER" id="PTHR43265:SF1">
    <property type="entry name" value="ESTERASE ESTD"/>
    <property type="match status" value="1"/>
</dbReference>
<dbReference type="EMBL" id="VSSQ01017660">
    <property type="protein sequence ID" value="MPM60164.1"/>
    <property type="molecule type" value="Genomic_DNA"/>
</dbReference>
<keyword evidence="1" id="KW-0378">Hydrolase</keyword>
<comment type="caution">
    <text evidence="1">The sequence shown here is derived from an EMBL/GenBank/DDBJ whole genome shotgun (WGS) entry which is preliminary data.</text>
</comment>
<protein>
    <submittedName>
        <fullName evidence="1">Esterase EstD</fullName>
        <ecNumber evidence="1">3.1.1.1</ecNumber>
    </submittedName>
</protein>
<gene>
    <name evidence="1" type="primary">estD_3</name>
    <name evidence="1" type="ORF">SDC9_107012</name>
</gene>
<dbReference type="GO" id="GO:0106435">
    <property type="term" value="F:carboxylesterase activity"/>
    <property type="evidence" value="ECO:0007669"/>
    <property type="project" value="UniProtKB-EC"/>
</dbReference>
<dbReference type="AlphaFoldDB" id="A0A645BEM4"/>
<organism evidence="1">
    <name type="scientific">bioreactor metagenome</name>
    <dbReference type="NCBI Taxonomy" id="1076179"/>
    <lineage>
        <taxon>unclassified sequences</taxon>
        <taxon>metagenomes</taxon>
        <taxon>ecological metagenomes</taxon>
    </lineage>
</organism>
<dbReference type="InterPro" id="IPR053145">
    <property type="entry name" value="AB_hydrolase_Est10"/>
</dbReference>
<dbReference type="SUPFAM" id="SSF53474">
    <property type="entry name" value="alpha/beta-Hydrolases"/>
    <property type="match status" value="1"/>
</dbReference>
<dbReference type="Gene3D" id="3.40.50.1820">
    <property type="entry name" value="alpha/beta hydrolase"/>
    <property type="match status" value="1"/>
</dbReference>
<proteinExistence type="predicted"/>
<sequence>MLPAIANEVPDAAGLIFLSANISPLPELVRKQVAYLRTLGQPTKAELSSYDEMDKQLDQLSNMAGDTPEDTLLFGAYPAYWRYLEAYHPAELVSGIAVPMLFIAGGRDYQVPASELDLWKEALAGSTEDAVRIYHIYPELNHLLIAGEGPPNPDEYAVPGLVDTAVGADIAEFIRTSSKS</sequence>
<accession>A0A645BEM4</accession>
<reference evidence="1" key="1">
    <citation type="submission" date="2019-08" db="EMBL/GenBank/DDBJ databases">
        <authorList>
            <person name="Kucharzyk K."/>
            <person name="Murdoch R.W."/>
            <person name="Higgins S."/>
            <person name="Loffler F."/>
        </authorList>
    </citation>
    <scope>NUCLEOTIDE SEQUENCE</scope>
</reference>
<name>A0A645BEM4_9ZZZZ</name>
<evidence type="ECO:0000313" key="1">
    <source>
        <dbReference type="EMBL" id="MPM60164.1"/>
    </source>
</evidence>
<dbReference type="InterPro" id="IPR029058">
    <property type="entry name" value="AB_hydrolase_fold"/>
</dbReference>
<dbReference type="EC" id="3.1.1.1" evidence="1"/>